<reference evidence="2" key="1">
    <citation type="journal article" date="2023" name="Mol. Phylogenet. Evol.">
        <title>Genome-scale phylogeny and comparative genomics of the fungal order Sordariales.</title>
        <authorList>
            <person name="Hensen N."/>
            <person name="Bonometti L."/>
            <person name="Westerberg I."/>
            <person name="Brannstrom I.O."/>
            <person name="Guillou S."/>
            <person name="Cros-Aarteil S."/>
            <person name="Calhoun S."/>
            <person name="Haridas S."/>
            <person name="Kuo A."/>
            <person name="Mondo S."/>
            <person name="Pangilinan J."/>
            <person name="Riley R."/>
            <person name="LaButti K."/>
            <person name="Andreopoulos B."/>
            <person name="Lipzen A."/>
            <person name="Chen C."/>
            <person name="Yan M."/>
            <person name="Daum C."/>
            <person name="Ng V."/>
            <person name="Clum A."/>
            <person name="Steindorff A."/>
            <person name="Ohm R.A."/>
            <person name="Martin F."/>
            <person name="Silar P."/>
            <person name="Natvig D.O."/>
            <person name="Lalanne C."/>
            <person name="Gautier V."/>
            <person name="Ament-Velasquez S.L."/>
            <person name="Kruys A."/>
            <person name="Hutchinson M.I."/>
            <person name="Powell A.J."/>
            <person name="Barry K."/>
            <person name="Miller A.N."/>
            <person name="Grigoriev I.V."/>
            <person name="Debuchy R."/>
            <person name="Gladieux P."/>
            <person name="Hiltunen Thoren M."/>
            <person name="Johannesson H."/>
        </authorList>
    </citation>
    <scope>NUCLEOTIDE SEQUENCE</scope>
    <source>
        <strain evidence="2">CBS 168.71</strain>
    </source>
</reference>
<evidence type="ECO:0000313" key="3">
    <source>
        <dbReference type="Proteomes" id="UP001278766"/>
    </source>
</evidence>
<dbReference type="GeneID" id="87841531"/>
<dbReference type="AlphaFoldDB" id="A0AAE0H850"/>
<dbReference type="Proteomes" id="UP001278766">
    <property type="component" value="Unassembled WGS sequence"/>
</dbReference>
<organism evidence="2 3">
    <name type="scientific">Chaetomium fimeti</name>
    <dbReference type="NCBI Taxonomy" id="1854472"/>
    <lineage>
        <taxon>Eukaryota</taxon>
        <taxon>Fungi</taxon>
        <taxon>Dikarya</taxon>
        <taxon>Ascomycota</taxon>
        <taxon>Pezizomycotina</taxon>
        <taxon>Sordariomycetes</taxon>
        <taxon>Sordariomycetidae</taxon>
        <taxon>Sordariales</taxon>
        <taxon>Chaetomiaceae</taxon>
        <taxon>Chaetomium</taxon>
    </lineage>
</organism>
<keyword evidence="3" id="KW-1185">Reference proteome</keyword>
<dbReference type="RefSeq" id="XP_062655214.1">
    <property type="nucleotide sequence ID" value="XM_062804583.1"/>
</dbReference>
<feature type="signal peptide" evidence="1">
    <location>
        <begin position="1"/>
        <end position="32"/>
    </location>
</feature>
<keyword evidence="1" id="KW-0732">Signal</keyword>
<feature type="chain" id="PRO_5041968059" description="Secreted protein" evidence="1">
    <location>
        <begin position="33"/>
        <end position="73"/>
    </location>
</feature>
<name>A0AAE0H850_9PEZI</name>
<evidence type="ECO:0008006" key="4">
    <source>
        <dbReference type="Google" id="ProtNLM"/>
    </source>
</evidence>
<accession>A0AAE0H850</accession>
<dbReference type="EMBL" id="JAUEPN010000008">
    <property type="protein sequence ID" value="KAK3291700.1"/>
    <property type="molecule type" value="Genomic_DNA"/>
</dbReference>
<gene>
    <name evidence="2" type="ORF">B0H64DRAFT_407770</name>
</gene>
<evidence type="ECO:0000313" key="2">
    <source>
        <dbReference type="EMBL" id="KAK3291700.1"/>
    </source>
</evidence>
<proteinExistence type="predicted"/>
<comment type="caution">
    <text evidence="2">The sequence shown here is derived from an EMBL/GenBank/DDBJ whole genome shotgun (WGS) entry which is preliminary data.</text>
</comment>
<reference evidence="2" key="2">
    <citation type="submission" date="2023-06" db="EMBL/GenBank/DDBJ databases">
        <authorList>
            <consortium name="Lawrence Berkeley National Laboratory"/>
            <person name="Haridas S."/>
            <person name="Hensen N."/>
            <person name="Bonometti L."/>
            <person name="Westerberg I."/>
            <person name="Brannstrom I.O."/>
            <person name="Guillou S."/>
            <person name="Cros-Aarteil S."/>
            <person name="Calhoun S."/>
            <person name="Kuo A."/>
            <person name="Mondo S."/>
            <person name="Pangilinan J."/>
            <person name="Riley R."/>
            <person name="Labutti K."/>
            <person name="Andreopoulos B."/>
            <person name="Lipzen A."/>
            <person name="Chen C."/>
            <person name="Yanf M."/>
            <person name="Daum C."/>
            <person name="Ng V."/>
            <person name="Clum A."/>
            <person name="Steindorff A."/>
            <person name="Ohm R."/>
            <person name="Martin F."/>
            <person name="Silar P."/>
            <person name="Natvig D."/>
            <person name="Lalanne C."/>
            <person name="Gautier V."/>
            <person name="Ament-Velasquez S.L."/>
            <person name="Kruys A."/>
            <person name="Hutchinson M.I."/>
            <person name="Powell A.J."/>
            <person name="Barry K."/>
            <person name="Miller A.N."/>
            <person name="Grigoriev I.V."/>
            <person name="Debuchy R."/>
            <person name="Gladieux P."/>
            <person name="Thoren M.H."/>
            <person name="Johannesson H."/>
        </authorList>
    </citation>
    <scope>NUCLEOTIDE SEQUENCE</scope>
    <source>
        <strain evidence="2">CBS 168.71</strain>
    </source>
</reference>
<sequence>MISKSFKVSCIVICKLLLRLLQPLSTPLAAKCIPNASTAKSINSQLHPPTQECYTAKTFSRPVSPPLFELAEF</sequence>
<protein>
    <recommendedName>
        <fullName evidence="4">Secreted protein</fullName>
    </recommendedName>
</protein>
<evidence type="ECO:0000256" key="1">
    <source>
        <dbReference type="SAM" id="SignalP"/>
    </source>
</evidence>